<dbReference type="GO" id="GO:0005886">
    <property type="term" value="C:plasma membrane"/>
    <property type="evidence" value="ECO:0007669"/>
    <property type="project" value="TreeGrafter"/>
</dbReference>
<evidence type="ECO:0000313" key="8">
    <source>
        <dbReference type="EMBL" id="CAE0840221.1"/>
    </source>
</evidence>
<dbReference type="GO" id="GO:0090158">
    <property type="term" value="P:endoplasmic reticulum membrane organization"/>
    <property type="evidence" value="ECO:0007669"/>
    <property type="project" value="TreeGrafter"/>
</dbReference>
<dbReference type="InterPro" id="IPR000535">
    <property type="entry name" value="MSP_dom"/>
</dbReference>
<feature type="compositionally biased region" description="Basic residues" evidence="6">
    <location>
        <begin position="73"/>
        <end position="83"/>
    </location>
</feature>
<reference evidence="8" key="1">
    <citation type="submission" date="2021-01" db="EMBL/GenBank/DDBJ databases">
        <authorList>
            <person name="Corre E."/>
            <person name="Pelletier E."/>
            <person name="Niang G."/>
            <person name="Scheremetjew M."/>
            <person name="Finn R."/>
            <person name="Kale V."/>
            <person name="Holt S."/>
            <person name="Cochrane G."/>
            <person name="Meng A."/>
            <person name="Brown T."/>
            <person name="Cohen L."/>
        </authorList>
    </citation>
    <scope>NUCLEOTIDE SEQUENCE</scope>
    <source>
        <strain evidence="8">CCMP1594</strain>
    </source>
</reference>
<proteinExistence type="inferred from homology"/>
<dbReference type="PANTHER" id="PTHR10809">
    <property type="entry name" value="VESICLE-ASSOCIATED MEMBRANE PROTEIN-ASSOCIATED PROTEIN"/>
    <property type="match status" value="1"/>
</dbReference>
<gene>
    <name evidence="8" type="ORF">EGYM00163_LOCUS51242</name>
</gene>
<evidence type="ECO:0000256" key="6">
    <source>
        <dbReference type="SAM" id="MobiDB-lite"/>
    </source>
</evidence>
<dbReference type="GO" id="GO:0061817">
    <property type="term" value="P:endoplasmic reticulum-plasma membrane tethering"/>
    <property type="evidence" value="ECO:0007669"/>
    <property type="project" value="TreeGrafter"/>
</dbReference>
<evidence type="ECO:0000256" key="5">
    <source>
        <dbReference type="ARBA" id="ARBA00023136"/>
    </source>
</evidence>
<organism evidence="8">
    <name type="scientific">Eutreptiella gymnastica</name>
    <dbReference type="NCBI Taxonomy" id="73025"/>
    <lineage>
        <taxon>Eukaryota</taxon>
        <taxon>Discoba</taxon>
        <taxon>Euglenozoa</taxon>
        <taxon>Euglenida</taxon>
        <taxon>Spirocuta</taxon>
        <taxon>Euglenophyceae</taxon>
        <taxon>Eutreptiales</taxon>
        <taxon>Eutreptiaceae</taxon>
        <taxon>Eutreptiella</taxon>
    </lineage>
</organism>
<dbReference type="InterPro" id="IPR008962">
    <property type="entry name" value="PapD-like_sf"/>
</dbReference>
<dbReference type="PROSITE" id="PS50202">
    <property type="entry name" value="MSP"/>
    <property type="match status" value="1"/>
</dbReference>
<dbReference type="InterPro" id="IPR016763">
    <property type="entry name" value="VAP"/>
</dbReference>
<accession>A0A7S4GL60</accession>
<dbReference type="Gene3D" id="2.60.40.10">
    <property type="entry name" value="Immunoglobulins"/>
    <property type="match status" value="1"/>
</dbReference>
<keyword evidence="4" id="KW-1133">Transmembrane helix</keyword>
<name>A0A7S4GL60_9EUGL</name>
<keyword evidence="3" id="KW-0812">Transmembrane</keyword>
<evidence type="ECO:0000256" key="4">
    <source>
        <dbReference type="ARBA" id="ARBA00022989"/>
    </source>
</evidence>
<comment type="similarity">
    <text evidence="2">Belongs to the VAMP-associated protein (VAP) (TC 9.B.17) family.</text>
</comment>
<evidence type="ECO:0000256" key="1">
    <source>
        <dbReference type="ARBA" id="ARBA00004211"/>
    </source>
</evidence>
<dbReference type="EMBL" id="HBJA01149172">
    <property type="protein sequence ID" value="CAE0840221.1"/>
    <property type="molecule type" value="Transcribed_RNA"/>
</dbReference>
<dbReference type="GO" id="GO:0005789">
    <property type="term" value="C:endoplasmic reticulum membrane"/>
    <property type="evidence" value="ECO:0007669"/>
    <property type="project" value="InterPro"/>
</dbReference>
<feature type="region of interest" description="Disordered" evidence="6">
    <location>
        <begin position="231"/>
        <end position="253"/>
    </location>
</feature>
<sequence>MAFQALGWLQKTIGIDITGEAEYEEHKTTVLHKKGDEPTPEISEEELRNELKKAADDTEARREKRAAREHGDGRHHHHHKRRQSSGEKIVTVAPNKVYFPIPLDKFIMNTLIASNTTETFVQFKMKATAPSRYAVKPRQGVLGPKEQIEIHVTLRPTKEEPSEMRDKFLIESRVMTAEEVEFYQRTGDIQTLWRTKKEGTVGSKIKCKFTAQLPPNFIVKSVVETAVDDDDLGQSGEFFDHDDDDEEGEILPDTPAPAAAVTRQKKKTVCADEY</sequence>
<dbReference type="PANTHER" id="PTHR10809:SF6">
    <property type="entry name" value="AT11025P-RELATED"/>
    <property type="match status" value="1"/>
</dbReference>
<protein>
    <recommendedName>
        <fullName evidence="7">MSP domain-containing protein</fullName>
    </recommendedName>
</protein>
<feature type="compositionally biased region" description="Acidic residues" evidence="6">
    <location>
        <begin position="240"/>
        <end position="250"/>
    </location>
</feature>
<evidence type="ECO:0000259" key="7">
    <source>
        <dbReference type="PROSITE" id="PS50202"/>
    </source>
</evidence>
<evidence type="ECO:0000256" key="3">
    <source>
        <dbReference type="ARBA" id="ARBA00022692"/>
    </source>
</evidence>
<comment type="subcellular location">
    <subcellularLocation>
        <location evidence="1">Membrane</location>
        <topology evidence="1">Single-pass type IV membrane protein</topology>
    </subcellularLocation>
</comment>
<dbReference type="Pfam" id="PF00635">
    <property type="entry name" value="Motile_Sperm"/>
    <property type="match status" value="1"/>
</dbReference>
<evidence type="ECO:0000256" key="2">
    <source>
        <dbReference type="ARBA" id="ARBA00008932"/>
    </source>
</evidence>
<feature type="compositionally biased region" description="Basic and acidic residues" evidence="6">
    <location>
        <begin position="45"/>
        <end position="72"/>
    </location>
</feature>
<keyword evidence="5" id="KW-0472">Membrane</keyword>
<feature type="region of interest" description="Disordered" evidence="6">
    <location>
        <begin position="29"/>
        <end position="87"/>
    </location>
</feature>
<feature type="domain" description="MSP" evidence="7">
    <location>
        <begin position="89"/>
        <end position="210"/>
    </location>
</feature>
<dbReference type="AlphaFoldDB" id="A0A7S4GL60"/>
<dbReference type="SUPFAM" id="SSF49354">
    <property type="entry name" value="PapD-like"/>
    <property type="match status" value="1"/>
</dbReference>
<dbReference type="InterPro" id="IPR013783">
    <property type="entry name" value="Ig-like_fold"/>
</dbReference>